<name>A0A7W8ADD1_9ACTN</name>
<protein>
    <submittedName>
        <fullName evidence="1">Uncharacterized protein</fullName>
    </submittedName>
</protein>
<sequence length="158" mass="17211">MSILSRLPADVRKSLATEPGERVLAFAPSGDGYVVATDRALFLPDGVRVPYETIDRAAWSEDGVLNVATTGGERHQAPVREPRRLPETVRERVNSTIVVNKHVQLPGRGGVRLVARRPPGGEVKEWTLVFDEGIDPNDPGVRAQAEQALEGVRRSMGV</sequence>
<reference evidence="1 2" key="1">
    <citation type="submission" date="2020-08" db="EMBL/GenBank/DDBJ databases">
        <title>Genomic Encyclopedia of Type Strains, Phase IV (KMG-IV): sequencing the most valuable type-strain genomes for metagenomic binning, comparative biology and taxonomic classification.</title>
        <authorList>
            <person name="Goeker M."/>
        </authorList>
    </citation>
    <scope>NUCLEOTIDE SEQUENCE [LARGE SCALE GENOMIC DNA]</scope>
    <source>
        <strain evidence="1 2">DSM 45385</strain>
    </source>
</reference>
<evidence type="ECO:0000313" key="1">
    <source>
        <dbReference type="EMBL" id="MBB5084212.1"/>
    </source>
</evidence>
<dbReference type="EMBL" id="JACHIN010000021">
    <property type="protein sequence ID" value="MBB5084212.1"/>
    <property type="molecule type" value="Genomic_DNA"/>
</dbReference>
<evidence type="ECO:0000313" key="2">
    <source>
        <dbReference type="Proteomes" id="UP000568380"/>
    </source>
</evidence>
<keyword evidence="2" id="KW-1185">Reference proteome</keyword>
<dbReference type="AlphaFoldDB" id="A0A7W8ADD1"/>
<organism evidence="1 2">
    <name type="scientific">Nonomuraea endophytica</name>
    <dbReference type="NCBI Taxonomy" id="714136"/>
    <lineage>
        <taxon>Bacteria</taxon>
        <taxon>Bacillati</taxon>
        <taxon>Actinomycetota</taxon>
        <taxon>Actinomycetes</taxon>
        <taxon>Streptosporangiales</taxon>
        <taxon>Streptosporangiaceae</taxon>
        <taxon>Nonomuraea</taxon>
    </lineage>
</organism>
<accession>A0A7W8ADD1</accession>
<dbReference type="RefSeq" id="WP_184973941.1">
    <property type="nucleotide sequence ID" value="NZ_JACHIN010000021.1"/>
</dbReference>
<gene>
    <name evidence="1" type="ORF">HNR40_009720</name>
</gene>
<proteinExistence type="predicted"/>
<comment type="caution">
    <text evidence="1">The sequence shown here is derived from an EMBL/GenBank/DDBJ whole genome shotgun (WGS) entry which is preliminary data.</text>
</comment>
<dbReference type="Proteomes" id="UP000568380">
    <property type="component" value="Unassembled WGS sequence"/>
</dbReference>